<dbReference type="EMBL" id="MCOG01000389">
    <property type="protein sequence ID" value="ORY10769.1"/>
    <property type="molecule type" value="Genomic_DNA"/>
</dbReference>
<dbReference type="AlphaFoldDB" id="A0A1Y1ZKP4"/>
<dbReference type="InterPro" id="IPR012547">
    <property type="entry name" value="PDDEXK_9"/>
</dbReference>
<evidence type="ECO:0008006" key="3">
    <source>
        <dbReference type="Google" id="ProtNLM"/>
    </source>
</evidence>
<gene>
    <name evidence="1" type="ORF">LY90DRAFT_677954</name>
</gene>
<evidence type="ECO:0000313" key="1">
    <source>
        <dbReference type="EMBL" id="ORY10769.1"/>
    </source>
</evidence>
<dbReference type="Pfam" id="PF08011">
    <property type="entry name" value="PDDEXK_9"/>
    <property type="match status" value="1"/>
</dbReference>
<dbReference type="GO" id="GO:0003676">
    <property type="term" value="F:nucleic acid binding"/>
    <property type="evidence" value="ECO:0007669"/>
    <property type="project" value="InterPro"/>
</dbReference>
<dbReference type="Proteomes" id="UP000193920">
    <property type="component" value="Unassembled WGS sequence"/>
</dbReference>
<dbReference type="STRING" id="1754190.A0A1Y1ZKP4"/>
<comment type="caution">
    <text evidence="1">The sequence shown here is derived from an EMBL/GenBank/DDBJ whole genome shotgun (WGS) entry which is preliminary data.</text>
</comment>
<evidence type="ECO:0000313" key="2">
    <source>
        <dbReference type="Proteomes" id="UP000193920"/>
    </source>
</evidence>
<name>A0A1Y1ZKP4_9FUNG</name>
<sequence length="527" mass="62158">MLVTYYSKSIDSKEIFDKLKVSKGKSSHKKEKKKEIKQYKEYQGKYHTIYLDLSKNVFSFETLNAFISSINSKLKIDIEELYPNSKVLKKYDDDIVVNLQNLYLETDKKLILVIDEWDYIITNKKFTDDECDDYIEFLKYLIKDNSFLAFAYMTGITAIAKKLSQSTLNCFREYTMLNDNQYYEYFGFTEDEVNELCEKNKNLSFENLKSWYNGYKSYNGEKIYNTWSVIQALNSNIIENYWSQTGSFNELKKMNNYDIVGVKEDILELINGNEIEIKLENYGVEDIRKESEEKEHVKEILYSKMVTFGYLTYYNGKISIPNKELKEEFIKALNDKKSDMQYFYNMIKNSDEMLEVTLHKNVKRMCEILDKSHMEKISPGDKLDHGNLKRVIDYSYFNARTKYDIEEESPRGHGRADIIFLPKGKNKVNGEIIIIELKVNSTAKEAINQIHQKKYYNGLKKKGYYGNILLIGINYDQKKVKYSCVIEEYNNKIKLLSTSESEAKRKRSKELEIIRKNKRLRGSSSKP</sequence>
<organism evidence="1 2">
    <name type="scientific">Neocallimastix californiae</name>
    <dbReference type="NCBI Taxonomy" id="1754190"/>
    <lineage>
        <taxon>Eukaryota</taxon>
        <taxon>Fungi</taxon>
        <taxon>Fungi incertae sedis</taxon>
        <taxon>Chytridiomycota</taxon>
        <taxon>Chytridiomycota incertae sedis</taxon>
        <taxon>Neocallimastigomycetes</taxon>
        <taxon>Neocallimastigales</taxon>
        <taxon>Neocallimastigaceae</taxon>
        <taxon>Neocallimastix</taxon>
    </lineage>
</organism>
<protein>
    <recommendedName>
        <fullName evidence="3">AAA-ATPase-like domain-containing protein</fullName>
    </recommendedName>
</protein>
<proteinExistence type="predicted"/>
<dbReference type="Gene3D" id="3.40.1350.10">
    <property type="match status" value="1"/>
</dbReference>
<dbReference type="InterPro" id="IPR011856">
    <property type="entry name" value="tRNA_endonuc-like_dom_sf"/>
</dbReference>
<keyword evidence="2" id="KW-1185">Reference proteome</keyword>
<reference evidence="1 2" key="1">
    <citation type="submission" date="2016-08" db="EMBL/GenBank/DDBJ databases">
        <title>A Parts List for Fungal Cellulosomes Revealed by Comparative Genomics.</title>
        <authorList>
            <consortium name="DOE Joint Genome Institute"/>
            <person name="Haitjema C.H."/>
            <person name="Gilmore S.P."/>
            <person name="Henske J.K."/>
            <person name="Solomon K.V."/>
            <person name="De Groot R."/>
            <person name="Kuo A."/>
            <person name="Mondo S.J."/>
            <person name="Salamov A.A."/>
            <person name="Labutti K."/>
            <person name="Zhao Z."/>
            <person name="Chiniquy J."/>
            <person name="Barry K."/>
            <person name="Brewer H.M."/>
            <person name="Purvine S.O."/>
            <person name="Wright A.T."/>
            <person name="Boxma B."/>
            <person name="Van Alen T."/>
            <person name="Hackstein J.H."/>
            <person name="Baker S.E."/>
            <person name="Grigoriev I.V."/>
            <person name="O'Malley M.A."/>
        </authorList>
    </citation>
    <scope>NUCLEOTIDE SEQUENCE [LARGE SCALE GENOMIC DNA]</scope>
    <source>
        <strain evidence="1 2">G1</strain>
    </source>
</reference>
<dbReference type="OrthoDB" id="2111466at2759"/>
<dbReference type="PANTHER" id="PTHR34825">
    <property type="entry name" value="CONSERVED PROTEIN, WITH A WEAK D-GALACTARATE DEHYDRATASE/ALTRONATE HYDROLASE DOMAIN"/>
    <property type="match status" value="1"/>
</dbReference>
<dbReference type="PANTHER" id="PTHR34825:SF1">
    <property type="entry name" value="AAA-ATPASE-LIKE DOMAIN-CONTAINING PROTEIN"/>
    <property type="match status" value="1"/>
</dbReference>
<accession>A0A1Y1ZKP4</accession>